<dbReference type="RefSeq" id="XP_024353410.1">
    <property type="nucleotide sequence ID" value="XM_024492215.1"/>
</dbReference>
<organism evidence="2 3">
    <name type="scientific">Echinococcus granulosus</name>
    <name type="common">Hydatid tapeworm</name>
    <dbReference type="NCBI Taxonomy" id="6210"/>
    <lineage>
        <taxon>Eukaryota</taxon>
        <taxon>Metazoa</taxon>
        <taxon>Spiralia</taxon>
        <taxon>Lophotrochozoa</taxon>
        <taxon>Platyhelminthes</taxon>
        <taxon>Cestoda</taxon>
        <taxon>Eucestoda</taxon>
        <taxon>Cyclophyllidea</taxon>
        <taxon>Taeniidae</taxon>
        <taxon>Echinococcus</taxon>
        <taxon>Echinococcus granulosus group</taxon>
    </lineage>
</organism>
<dbReference type="Proteomes" id="UP000019149">
    <property type="component" value="Unassembled WGS sequence"/>
</dbReference>
<gene>
    <name evidence="2" type="ORF">EGR_02966</name>
</gene>
<evidence type="ECO:0000256" key="1">
    <source>
        <dbReference type="SAM" id="MobiDB-lite"/>
    </source>
</evidence>
<dbReference type="AlphaFoldDB" id="W6V715"/>
<dbReference type="KEGG" id="egl:EGR_02966"/>
<proteinExistence type="predicted"/>
<dbReference type="CTD" id="36338681"/>
<accession>W6V715</accession>
<dbReference type="GeneID" id="36338681"/>
<protein>
    <submittedName>
        <fullName evidence="2">Uncharacterized protein</fullName>
    </submittedName>
</protein>
<comment type="caution">
    <text evidence="2">The sequence shown here is derived from an EMBL/GenBank/DDBJ whole genome shotgun (WGS) entry which is preliminary data.</text>
</comment>
<dbReference type="EMBL" id="APAU02000014">
    <property type="protein sequence ID" value="EUB62214.1"/>
    <property type="molecule type" value="Genomic_DNA"/>
</dbReference>
<feature type="region of interest" description="Disordered" evidence="1">
    <location>
        <begin position="96"/>
        <end position="115"/>
    </location>
</feature>
<evidence type="ECO:0000313" key="2">
    <source>
        <dbReference type="EMBL" id="EUB62214.1"/>
    </source>
</evidence>
<dbReference type="OrthoDB" id="10550831at2759"/>
<keyword evidence="3" id="KW-1185">Reference proteome</keyword>
<name>W6V715_ECHGR</name>
<reference evidence="2 3" key="1">
    <citation type="journal article" date="2013" name="Nat. Genet.">
        <title>The genome of the hydatid tapeworm Echinococcus granulosus.</title>
        <authorList>
            <person name="Zheng H."/>
            <person name="Zhang W."/>
            <person name="Zhang L."/>
            <person name="Zhang Z."/>
            <person name="Li J."/>
            <person name="Lu G."/>
            <person name="Zhu Y."/>
            <person name="Wang Y."/>
            <person name="Huang Y."/>
            <person name="Liu J."/>
            <person name="Kang H."/>
            <person name="Chen J."/>
            <person name="Wang L."/>
            <person name="Chen A."/>
            <person name="Yu S."/>
            <person name="Gao Z."/>
            <person name="Jin L."/>
            <person name="Gu W."/>
            <person name="Wang Z."/>
            <person name="Zhao L."/>
            <person name="Shi B."/>
            <person name="Wen H."/>
            <person name="Lin R."/>
            <person name="Jones M.K."/>
            <person name="Brejova B."/>
            <person name="Vinar T."/>
            <person name="Zhao G."/>
            <person name="McManus D.P."/>
            <person name="Chen Z."/>
            <person name="Zhou Y."/>
            <person name="Wang S."/>
        </authorList>
    </citation>
    <scope>NUCLEOTIDE SEQUENCE [LARGE SCALE GENOMIC DNA]</scope>
</reference>
<evidence type="ECO:0000313" key="3">
    <source>
        <dbReference type="Proteomes" id="UP000019149"/>
    </source>
</evidence>
<feature type="compositionally biased region" description="Basic and acidic residues" evidence="1">
    <location>
        <begin position="103"/>
        <end position="115"/>
    </location>
</feature>
<sequence length="223" mass="24842">MTITCYGSDGQTIFYLTKTQNDGIIVKSWSSEPKQATPSSGNLLAAFRWRRCRGAETKTLIFYIRQSLLVCYLGRDSDVGYISLKYTWAAPLYKWGSSGGEEPSSKDSCQTRDLPRRLERRPSHLDIFIGSLSGSGATRHLSEVTRSRGGSVFGSNDTSHCTPAACGFHLVAKLMYHIANTLNTRNCDGILQEVSEETFVYDEIHVKIYIEYGLNSSARATWA</sequence>